<keyword evidence="5" id="KW-0862">Zinc</keyword>
<evidence type="ECO:0000256" key="4">
    <source>
        <dbReference type="ARBA" id="ARBA00022771"/>
    </source>
</evidence>
<dbReference type="PANTHER" id="PTHR45805">
    <property type="entry name" value="NUCLEAR HORMONE RECEPTOR HR3-RELATED"/>
    <property type="match status" value="1"/>
</dbReference>
<keyword evidence="10" id="KW-0539">Nucleus</keyword>
<keyword evidence="8" id="KW-0804">Transcription</keyword>
<keyword evidence="6" id="KW-0805">Transcription regulation</keyword>
<evidence type="ECO:0000256" key="3">
    <source>
        <dbReference type="ARBA" id="ARBA00022723"/>
    </source>
</evidence>
<dbReference type="GO" id="GO:0004879">
    <property type="term" value="F:nuclear receptor activity"/>
    <property type="evidence" value="ECO:0007669"/>
    <property type="project" value="InterPro"/>
</dbReference>
<dbReference type="CDD" id="cd06939">
    <property type="entry name" value="NR_LBD_ROR_like"/>
    <property type="match status" value="1"/>
</dbReference>
<dbReference type="EMBL" id="JAFBMS010000326">
    <property type="protein sequence ID" value="KAG9331517.1"/>
    <property type="molecule type" value="Genomic_DNA"/>
</dbReference>
<dbReference type="PRINTS" id="PR00398">
    <property type="entry name" value="STRDHORMONER"/>
</dbReference>
<organism evidence="13 14">
    <name type="scientific">Albula glossodonta</name>
    <name type="common">roundjaw bonefish</name>
    <dbReference type="NCBI Taxonomy" id="121402"/>
    <lineage>
        <taxon>Eukaryota</taxon>
        <taxon>Metazoa</taxon>
        <taxon>Chordata</taxon>
        <taxon>Craniata</taxon>
        <taxon>Vertebrata</taxon>
        <taxon>Euteleostomi</taxon>
        <taxon>Actinopterygii</taxon>
        <taxon>Neopterygii</taxon>
        <taxon>Teleostei</taxon>
        <taxon>Albuliformes</taxon>
        <taxon>Albulidae</taxon>
        <taxon>Albula</taxon>
    </lineage>
</organism>
<keyword evidence="14" id="KW-1185">Reference proteome</keyword>
<evidence type="ECO:0000256" key="9">
    <source>
        <dbReference type="ARBA" id="ARBA00023170"/>
    </source>
</evidence>
<gene>
    <name evidence="13" type="ORF">JZ751_018920</name>
</gene>
<dbReference type="Proteomes" id="UP000824540">
    <property type="component" value="Unassembled WGS sequence"/>
</dbReference>
<evidence type="ECO:0000256" key="7">
    <source>
        <dbReference type="ARBA" id="ARBA00023125"/>
    </source>
</evidence>
<evidence type="ECO:0000256" key="2">
    <source>
        <dbReference type="ARBA" id="ARBA00008092"/>
    </source>
</evidence>
<protein>
    <recommendedName>
        <fullName evidence="12">NR LBD domain-containing protein</fullName>
    </recommendedName>
</protein>
<dbReference type="SUPFAM" id="SSF48508">
    <property type="entry name" value="Nuclear receptor ligand-binding domain"/>
    <property type="match status" value="1"/>
</dbReference>
<dbReference type="InterPro" id="IPR035500">
    <property type="entry name" value="NHR-like_dom_sf"/>
</dbReference>
<dbReference type="GO" id="GO:0000978">
    <property type="term" value="F:RNA polymerase II cis-regulatory region sequence-specific DNA binding"/>
    <property type="evidence" value="ECO:0007669"/>
    <property type="project" value="TreeGrafter"/>
</dbReference>
<comment type="subcellular location">
    <subcellularLocation>
        <location evidence="1">Nucleus</location>
    </subcellularLocation>
</comment>
<dbReference type="GO" id="GO:0005634">
    <property type="term" value="C:nucleus"/>
    <property type="evidence" value="ECO:0007669"/>
    <property type="project" value="UniProtKB-SubCell"/>
</dbReference>
<evidence type="ECO:0000256" key="6">
    <source>
        <dbReference type="ARBA" id="ARBA00023015"/>
    </source>
</evidence>
<accession>A0A8T2N4P0</accession>
<name>A0A8T2N4P0_9TELE</name>
<keyword evidence="9" id="KW-0675">Receptor</keyword>
<keyword evidence="7" id="KW-0238">DNA-binding</keyword>
<dbReference type="OrthoDB" id="8832025at2759"/>
<comment type="similarity">
    <text evidence="2">Belongs to the nuclear hormone receptor family. NR1 subfamily.</text>
</comment>
<dbReference type="Pfam" id="PF00104">
    <property type="entry name" value="Hormone_recep"/>
    <property type="match status" value="1"/>
</dbReference>
<dbReference type="SMART" id="SM00430">
    <property type="entry name" value="HOLI"/>
    <property type="match status" value="1"/>
</dbReference>
<comment type="caution">
    <text evidence="13">The sequence shown here is derived from an EMBL/GenBank/DDBJ whole genome shotgun (WGS) entry which is preliminary data.</text>
</comment>
<keyword evidence="3" id="KW-0479">Metal-binding</keyword>
<feature type="domain" description="NR LBD" evidence="12">
    <location>
        <begin position="116"/>
        <end position="444"/>
    </location>
</feature>
<proteinExistence type="inferred from homology"/>
<evidence type="ECO:0000313" key="13">
    <source>
        <dbReference type="EMBL" id="KAG9331517.1"/>
    </source>
</evidence>
<dbReference type="PROSITE" id="PS51843">
    <property type="entry name" value="NR_LBD"/>
    <property type="match status" value="1"/>
</dbReference>
<evidence type="ECO:0000259" key="12">
    <source>
        <dbReference type="PROSITE" id="PS51843"/>
    </source>
</evidence>
<dbReference type="InterPro" id="IPR001728">
    <property type="entry name" value="ThyrH_rcpt"/>
</dbReference>
<feature type="region of interest" description="Disordered" evidence="11">
    <location>
        <begin position="1"/>
        <end position="49"/>
    </location>
</feature>
<keyword evidence="4" id="KW-0863">Zinc-finger</keyword>
<evidence type="ECO:0000256" key="8">
    <source>
        <dbReference type="ARBA" id="ARBA00023163"/>
    </source>
</evidence>
<sequence>MNENPIPPRRGGKDCLPAHGDEDDEAFGHSGCMRKGENEPLVGSLRKSRKPCRQEARELATHMTHVMPALEVTERWSELSLCAVKQPIDPMRPSPVSTHNPPAELTATAIVIDVKKPDRIAQNIIKSHLETCQYTAEELQQLAWQTHTYEEVKMYQSKVGTEDPAPSRAPSFYLSHTSTHWVTSFLEALPDSALFVQSARGAATRDMLWQQCAIQITHAIQYVVEFAKRITGFMELCQNDQILLLKSGCLEVVLVRMSRAFNPLNNTVLFEGKYGGMQIFKALGCDDLVSAVFDFAKSLCSLALTEEEIALFSAAVLISTVTGLLSITWLQTQGYAPSPGFSHRATLHHPTSATGLHSITSSSHSDRPWLMEPRKVQKLQEKIYFALQHVMQKNHLDEDALAKLIGRIPTLSALCTLHTEELRAFQQLHPETVNMLFPPLYKELFNPDSSNGPK</sequence>
<evidence type="ECO:0000256" key="1">
    <source>
        <dbReference type="ARBA" id="ARBA00004123"/>
    </source>
</evidence>
<dbReference type="PRINTS" id="PR00546">
    <property type="entry name" value="THYROIDHORMR"/>
</dbReference>
<dbReference type="PANTHER" id="PTHR45805:SF6">
    <property type="entry name" value="NUCLEAR RECEPTOR ROR-BETA"/>
    <property type="match status" value="1"/>
</dbReference>
<dbReference type="InterPro" id="IPR000536">
    <property type="entry name" value="Nucl_hrmn_rcpt_lig-bd"/>
</dbReference>
<evidence type="ECO:0000313" key="14">
    <source>
        <dbReference type="Proteomes" id="UP000824540"/>
    </source>
</evidence>
<dbReference type="AlphaFoldDB" id="A0A8T2N4P0"/>
<dbReference type="GO" id="GO:0008270">
    <property type="term" value="F:zinc ion binding"/>
    <property type="evidence" value="ECO:0007669"/>
    <property type="project" value="UniProtKB-KW"/>
</dbReference>
<dbReference type="InterPro" id="IPR001723">
    <property type="entry name" value="Nuclear_hrmn_rcpt"/>
</dbReference>
<evidence type="ECO:0000256" key="10">
    <source>
        <dbReference type="ARBA" id="ARBA00023242"/>
    </source>
</evidence>
<dbReference type="Gene3D" id="1.10.565.10">
    <property type="entry name" value="Retinoid X Receptor"/>
    <property type="match status" value="1"/>
</dbReference>
<evidence type="ECO:0000256" key="5">
    <source>
        <dbReference type="ARBA" id="ARBA00022833"/>
    </source>
</evidence>
<reference evidence="13" key="1">
    <citation type="thesis" date="2021" institute="BYU ScholarsArchive" country="Provo, UT, USA">
        <title>Applications of and Algorithms for Genome Assembly and Genomic Analyses with an Emphasis on Marine Teleosts.</title>
        <authorList>
            <person name="Pickett B.D."/>
        </authorList>
    </citation>
    <scope>NUCLEOTIDE SEQUENCE</scope>
    <source>
        <strain evidence="13">HI-2016</strain>
    </source>
</reference>
<evidence type="ECO:0000256" key="11">
    <source>
        <dbReference type="SAM" id="MobiDB-lite"/>
    </source>
</evidence>